<feature type="domain" description="Peptidase M13 N-terminal" evidence="10">
    <location>
        <begin position="61"/>
        <end position="459"/>
    </location>
</feature>
<evidence type="ECO:0000256" key="3">
    <source>
        <dbReference type="ARBA" id="ARBA00022670"/>
    </source>
</evidence>
<dbReference type="Gene3D" id="3.40.390.10">
    <property type="entry name" value="Collagenase (Catalytic Domain)"/>
    <property type="match status" value="1"/>
</dbReference>
<organism evidence="11 12">
    <name type="scientific">Cylicocyclus nassatus</name>
    <name type="common">Nematode worm</name>
    <dbReference type="NCBI Taxonomy" id="53992"/>
    <lineage>
        <taxon>Eukaryota</taxon>
        <taxon>Metazoa</taxon>
        <taxon>Ecdysozoa</taxon>
        <taxon>Nematoda</taxon>
        <taxon>Chromadorea</taxon>
        <taxon>Rhabditida</taxon>
        <taxon>Rhabditina</taxon>
        <taxon>Rhabditomorpha</taxon>
        <taxon>Strongyloidea</taxon>
        <taxon>Strongylidae</taxon>
        <taxon>Cylicocyclus</taxon>
    </lineage>
</organism>
<dbReference type="PANTHER" id="PTHR11733">
    <property type="entry name" value="ZINC METALLOPROTEASE FAMILY M13 NEPRILYSIN-RELATED"/>
    <property type="match status" value="1"/>
</dbReference>
<evidence type="ECO:0000256" key="4">
    <source>
        <dbReference type="ARBA" id="ARBA00022723"/>
    </source>
</evidence>
<dbReference type="InterPro" id="IPR018497">
    <property type="entry name" value="Peptidase_M13_C"/>
</dbReference>
<dbReference type="InterPro" id="IPR008753">
    <property type="entry name" value="Peptidase_M13_N"/>
</dbReference>
<gene>
    <name evidence="11" type="ORF">CYNAS_LOCUS18318</name>
</gene>
<evidence type="ECO:0000259" key="10">
    <source>
        <dbReference type="Pfam" id="PF05649"/>
    </source>
</evidence>
<keyword evidence="5" id="KW-0378">Hydrolase</keyword>
<comment type="cofactor">
    <cofactor evidence="1">
        <name>Zn(2+)</name>
        <dbReference type="ChEBI" id="CHEBI:29105"/>
    </cofactor>
</comment>
<reference evidence="11" key="1">
    <citation type="submission" date="2023-07" db="EMBL/GenBank/DDBJ databases">
        <authorList>
            <consortium name="CYATHOMIX"/>
        </authorList>
    </citation>
    <scope>NUCLEOTIDE SEQUENCE</scope>
    <source>
        <strain evidence="11">N/A</strain>
    </source>
</reference>
<keyword evidence="3" id="KW-0645">Protease</keyword>
<dbReference type="InterPro" id="IPR000718">
    <property type="entry name" value="Peptidase_M13"/>
</dbReference>
<dbReference type="Pfam" id="PF05649">
    <property type="entry name" value="Peptidase_M13_N"/>
    <property type="match status" value="1"/>
</dbReference>
<comment type="similarity">
    <text evidence="2">Belongs to the peptidase M13 family.</text>
</comment>
<evidence type="ECO:0000256" key="5">
    <source>
        <dbReference type="ARBA" id="ARBA00022801"/>
    </source>
</evidence>
<dbReference type="AlphaFoldDB" id="A0AA36MDC7"/>
<dbReference type="InterPro" id="IPR024079">
    <property type="entry name" value="MetalloPept_cat_dom_sf"/>
</dbReference>
<evidence type="ECO:0000256" key="7">
    <source>
        <dbReference type="ARBA" id="ARBA00023049"/>
    </source>
</evidence>
<comment type="caution">
    <text evidence="11">The sequence shown here is derived from an EMBL/GenBank/DDBJ whole genome shotgun (WGS) entry which is preliminary data.</text>
</comment>
<accession>A0AA36MDC7</accession>
<dbReference type="GO" id="GO:0005886">
    <property type="term" value="C:plasma membrane"/>
    <property type="evidence" value="ECO:0007669"/>
    <property type="project" value="TreeGrafter"/>
</dbReference>
<keyword evidence="4" id="KW-0479">Metal-binding</keyword>
<feature type="transmembrane region" description="Helical" evidence="8">
    <location>
        <begin position="7"/>
        <end position="31"/>
    </location>
</feature>
<keyword evidence="12" id="KW-1185">Reference proteome</keyword>
<dbReference type="GO" id="GO:0004222">
    <property type="term" value="F:metalloendopeptidase activity"/>
    <property type="evidence" value="ECO:0007669"/>
    <property type="project" value="InterPro"/>
</dbReference>
<evidence type="ECO:0000256" key="1">
    <source>
        <dbReference type="ARBA" id="ARBA00001947"/>
    </source>
</evidence>
<feature type="domain" description="Peptidase M13 C-terminal" evidence="9">
    <location>
        <begin position="518"/>
        <end position="723"/>
    </location>
</feature>
<evidence type="ECO:0000313" key="11">
    <source>
        <dbReference type="EMBL" id="CAJ0606335.1"/>
    </source>
</evidence>
<evidence type="ECO:0000313" key="12">
    <source>
        <dbReference type="Proteomes" id="UP001176961"/>
    </source>
</evidence>
<evidence type="ECO:0000256" key="2">
    <source>
        <dbReference type="ARBA" id="ARBA00007357"/>
    </source>
</evidence>
<evidence type="ECO:0000256" key="8">
    <source>
        <dbReference type="SAM" id="Phobius"/>
    </source>
</evidence>
<dbReference type="Pfam" id="PF01431">
    <property type="entry name" value="Peptidase_M13"/>
    <property type="match status" value="1"/>
</dbReference>
<dbReference type="PRINTS" id="PR00786">
    <property type="entry name" value="NEPRILYSIN"/>
</dbReference>
<dbReference type="GO" id="GO:0046872">
    <property type="term" value="F:metal ion binding"/>
    <property type="evidence" value="ECO:0007669"/>
    <property type="project" value="UniProtKB-KW"/>
</dbReference>
<dbReference type="Proteomes" id="UP001176961">
    <property type="component" value="Unassembled WGS sequence"/>
</dbReference>
<keyword evidence="8" id="KW-0472">Membrane</keyword>
<name>A0AA36MDC7_CYLNA</name>
<dbReference type="CDD" id="cd08662">
    <property type="entry name" value="M13"/>
    <property type="match status" value="1"/>
</dbReference>
<evidence type="ECO:0000259" key="9">
    <source>
        <dbReference type="Pfam" id="PF01431"/>
    </source>
</evidence>
<keyword evidence="6" id="KW-0862">Zinc</keyword>
<evidence type="ECO:0000256" key="6">
    <source>
        <dbReference type="ARBA" id="ARBA00022833"/>
    </source>
</evidence>
<dbReference type="PROSITE" id="PS51885">
    <property type="entry name" value="NEPRILYSIN"/>
    <property type="match status" value="1"/>
</dbReference>
<sequence length="873" mass="100491">MAARERVFGGLALFFFLLSLLLFVGLLYLYLSNDNEDICMSPGCIRTASVILSSMNSSVDPCTDFYEYACGQWIRGHPIPDDAPSVSNFENLGQDLEFALKELLEEKIGRDDQNDTKSAIGKAKFFYKLCLNESEIFDNWRTTFDEVVASFGGWPSLGHRLPDNISLEQLYGKMVAKFRADSLFKATVQPDDKDSEKHVLLIDQPALNLFARDFYVLAENEERLAYLQLIRDVLVLLHAPSESATLDAEEIIEFETALANITMADDQRHDIAELYTKMTLGEMNQQLPNFDWQLFFNAVFRDITDKNGSRISFDANAEVVVYGVDFLRRLDKLLPQYEKRRVVNYLEWCWFFKTMLRDLPDPFALTIFKFYKTLNLMNVQKVRWHGCVTRINNLMPMATSSIYVKNHFDHEAKKQVEEMISLIMEAFVDLLVSEDWLTEETKEFAKQKVRTMKQKIGYPDYLNDPVAVDREYRLFEVYDHRYYKTKFQFYEQYQRDVLERIAQPVDRERWVAGAALVNAFYSPNTNEIIFPAAILQPVFYSKDFPSPMNFGGIGVVIGHEITHGFDDRGRLYDNLGNIRQWWDNVTIANFEKKAECIEKQYSEYVLDQIAMKINGRSTKGENIADNGGLKQAYKAFKKYQQSHRTPPRLPGVNLTHDQLFFLNYAQIWCGTMNDKEAVRKLRTSEHSPGPIRVKGPLSNSVDFAKAFSCKEGSPMNPTQKCRLATPNVHAIKLTKVLKAMWLRRGVAFGHTLLTLHLAFLLVMIAPWFILLCATLVTVSGRLQMRDVPDMQWFDSVTSKRDAGYWNDCEFSPMSCVRGIGRKFMTTSQVVLIRKLDRLSIKGQEGLVGDESLCPGSRSVYDNFPSRIKEGNYM</sequence>
<proteinExistence type="inferred from homology"/>
<dbReference type="Gene3D" id="1.10.1380.10">
    <property type="entry name" value="Neutral endopeptidase , domain2"/>
    <property type="match status" value="1"/>
</dbReference>
<dbReference type="InterPro" id="IPR042089">
    <property type="entry name" value="Peptidase_M13_dom_2"/>
</dbReference>
<protein>
    <submittedName>
        <fullName evidence="11">Uncharacterized protein</fullName>
    </submittedName>
</protein>
<dbReference type="PANTHER" id="PTHR11733:SF230">
    <property type="entry name" value="NEPRILYSIN-2"/>
    <property type="match status" value="1"/>
</dbReference>
<dbReference type="GO" id="GO:0016485">
    <property type="term" value="P:protein processing"/>
    <property type="evidence" value="ECO:0007669"/>
    <property type="project" value="TreeGrafter"/>
</dbReference>
<keyword evidence="7" id="KW-0482">Metalloprotease</keyword>
<keyword evidence="8" id="KW-0812">Transmembrane</keyword>
<keyword evidence="8" id="KW-1133">Transmembrane helix</keyword>
<dbReference type="EMBL" id="CATQJL010000316">
    <property type="protein sequence ID" value="CAJ0606335.1"/>
    <property type="molecule type" value="Genomic_DNA"/>
</dbReference>
<dbReference type="SUPFAM" id="SSF55486">
    <property type="entry name" value="Metalloproteases ('zincins'), catalytic domain"/>
    <property type="match status" value="1"/>
</dbReference>
<feature type="transmembrane region" description="Helical" evidence="8">
    <location>
        <begin position="753"/>
        <end position="776"/>
    </location>
</feature>